<evidence type="ECO:0000256" key="6">
    <source>
        <dbReference type="ARBA" id="ARBA00023004"/>
    </source>
</evidence>
<dbReference type="PANTHER" id="PTHR33577:SF16">
    <property type="entry name" value="HEME HALOPEROXIDASE FAMILY PROFILE DOMAIN-CONTAINING PROTEIN"/>
    <property type="match status" value="1"/>
</dbReference>
<evidence type="ECO:0000256" key="3">
    <source>
        <dbReference type="ARBA" id="ARBA00022617"/>
    </source>
</evidence>
<sequence length="329" mass="34783">MASGGIPLYNPTVPVDTTGEYEYRPPGPNDKRGPCPGLNALANNGYIDRSGITNSAQFGVACSIIGIGADACTVLIALAALVGNGPVFSIGKGSPDTGLGVGKSGIENGDTSYKSSDCALNPTPDGGCDDYSFNDTAWSTTYNAAQLNDNIYNISTFIPAAKARYDESRANNPDFFFGPMQFIFHYVTPALFDLVFSNGTDSMPTEEIENTWIGITKDENGQRLGIPGGGRIPDNWYPRKIPVNLIDGAKYILGLYLPHPVEFGANVDGTFVPDPFQLGTSPTTKDILCLIYNTICGAATATTLSMIAADLDLIFVSGSIGCTPYPPKA</sequence>
<organism evidence="9 10">
    <name type="scientific">Adineta steineri</name>
    <dbReference type="NCBI Taxonomy" id="433720"/>
    <lineage>
        <taxon>Eukaryota</taxon>
        <taxon>Metazoa</taxon>
        <taxon>Spiralia</taxon>
        <taxon>Gnathifera</taxon>
        <taxon>Rotifera</taxon>
        <taxon>Eurotatoria</taxon>
        <taxon>Bdelloidea</taxon>
        <taxon>Adinetida</taxon>
        <taxon>Adinetidae</taxon>
        <taxon>Adineta</taxon>
    </lineage>
</organism>
<dbReference type="InterPro" id="IPR000028">
    <property type="entry name" value="Chloroperoxidase"/>
</dbReference>
<keyword evidence="3" id="KW-0349">Heme</keyword>
<evidence type="ECO:0000256" key="7">
    <source>
        <dbReference type="ARBA" id="ARBA00025795"/>
    </source>
</evidence>
<dbReference type="Gene3D" id="1.10.489.10">
    <property type="entry name" value="Chloroperoxidase-like"/>
    <property type="match status" value="1"/>
</dbReference>
<dbReference type="SUPFAM" id="SSF47571">
    <property type="entry name" value="Cloroperoxidase"/>
    <property type="match status" value="1"/>
</dbReference>
<dbReference type="GO" id="GO:0046872">
    <property type="term" value="F:metal ion binding"/>
    <property type="evidence" value="ECO:0007669"/>
    <property type="project" value="UniProtKB-KW"/>
</dbReference>
<dbReference type="PROSITE" id="PS51405">
    <property type="entry name" value="HEME_HALOPEROXIDASE"/>
    <property type="match status" value="1"/>
</dbReference>
<dbReference type="AlphaFoldDB" id="A0A818R4P2"/>
<keyword evidence="5" id="KW-0560">Oxidoreductase</keyword>
<comment type="similarity">
    <text evidence="7">Belongs to the chloroperoxidase family.</text>
</comment>
<dbReference type="Pfam" id="PF01328">
    <property type="entry name" value="Peroxidase_2"/>
    <property type="match status" value="1"/>
</dbReference>
<dbReference type="Proteomes" id="UP000663868">
    <property type="component" value="Unassembled WGS sequence"/>
</dbReference>
<gene>
    <name evidence="9" type="ORF">KXQ929_LOCUS7378</name>
</gene>
<comment type="caution">
    <text evidence="9">The sequence shown here is derived from an EMBL/GenBank/DDBJ whole genome shotgun (WGS) entry which is preliminary data.</text>
</comment>
<reference evidence="9" key="1">
    <citation type="submission" date="2021-02" db="EMBL/GenBank/DDBJ databases">
        <authorList>
            <person name="Nowell W R."/>
        </authorList>
    </citation>
    <scope>NUCLEOTIDE SEQUENCE</scope>
</reference>
<evidence type="ECO:0000313" key="9">
    <source>
        <dbReference type="EMBL" id="CAF3644256.1"/>
    </source>
</evidence>
<proteinExistence type="inferred from homology"/>
<keyword evidence="2" id="KW-0575">Peroxidase</keyword>
<evidence type="ECO:0000256" key="4">
    <source>
        <dbReference type="ARBA" id="ARBA00022723"/>
    </source>
</evidence>
<evidence type="ECO:0000256" key="5">
    <source>
        <dbReference type="ARBA" id="ARBA00023002"/>
    </source>
</evidence>
<accession>A0A818R4P2</accession>
<evidence type="ECO:0000313" key="10">
    <source>
        <dbReference type="Proteomes" id="UP000663868"/>
    </source>
</evidence>
<evidence type="ECO:0000259" key="8">
    <source>
        <dbReference type="PROSITE" id="PS51405"/>
    </source>
</evidence>
<evidence type="ECO:0000256" key="2">
    <source>
        <dbReference type="ARBA" id="ARBA00022559"/>
    </source>
</evidence>
<dbReference type="PANTHER" id="PTHR33577">
    <property type="entry name" value="STERIGMATOCYSTIN BIOSYNTHESIS PEROXIDASE STCC-RELATED"/>
    <property type="match status" value="1"/>
</dbReference>
<dbReference type="GO" id="GO:0004601">
    <property type="term" value="F:peroxidase activity"/>
    <property type="evidence" value="ECO:0007669"/>
    <property type="project" value="UniProtKB-KW"/>
</dbReference>
<feature type="domain" description="Heme haloperoxidase family profile" evidence="8">
    <location>
        <begin position="19"/>
        <end position="250"/>
    </location>
</feature>
<protein>
    <recommendedName>
        <fullName evidence="8">Heme haloperoxidase family profile domain-containing protein</fullName>
    </recommendedName>
</protein>
<dbReference type="InterPro" id="IPR036851">
    <property type="entry name" value="Chloroperoxidase-like_sf"/>
</dbReference>
<keyword evidence="6" id="KW-0408">Iron</keyword>
<comment type="cofactor">
    <cofactor evidence="1">
        <name>heme b</name>
        <dbReference type="ChEBI" id="CHEBI:60344"/>
    </cofactor>
</comment>
<name>A0A818R4P2_9BILA</name>
<evidence type="ECO:0000256" key="1">
    <source>
        <dbReference type="ARBA" id="ARBA00001970"/>
    </source>
</evidence>
<dbReference type="EMBL" id="CAJOBB010000302">
    <property type="protein sequence ID" value="CAF3644256.1"/>
    <property type="molecule type" value="Genomic_DNA"/>
</dbReference>
<keyword evidence="4" id="KW-0479">Metal-binding</keyword>